<dbReference type="OrthoDB" id="1688863at2759"/>
<proteinExistence type="evidence at transcript level"/>
<name>I3T4T7_LOTJA</name>
<reference evidence="1" key="1">
    <citation type="submission" date="2012-05" db="EMBL/GenBank/DDBJ databases">
        <authorList>
            <person name="Krishnakumar V."/>
            <person name="Cheung F."/>
            <person name="Xiao Y."/>
            <person name="Chan A."/>
            <person name="Moskal W.A."/>
            <person name="Town C.D."/>
        </authorList>
    </citation>
    <scope>NUCLEOTIDE SEQUENCE</scope>
</reference>
<organism evidence="1">
    <name type="scientific">Lotus japonicus</name>
    <name type="common">Lotus corniculatus var. japonicus</name>
    <dbReference type="NCBI Taxonomy" id="34305"/>
    <lineage>
        <taxon>Eukaryota</taxon>
        <taxon>Viridiplantae</taxon>
        <taxon>Streptophyta</taxon>
        <taxon>Embryophyta</taxon>
        <taxon>Tracheophyta</taxon>
        <taxon>Spermatophyta</taxon>
        <taxon>Magnoliopsida</taxon>
        <taxon>eudicotyledons</taxon>
        <taxon>Gunneridae</taxon>
        <taxon>Pentapetalae</taxon>
        <taxon>rosids</taxon>
        <taxon>fabids</taxon>
        <taxon>Fabales</taxon>
        <taxon>Fabaceae</taxon>
        <taxon>Papilionoideae</taxon>
        <taxon>50 kb inversion clade</taxon>
        <taxon>NPAAA clade</taxon>
        <taxon>Hologalegina</taxon>
        <taxon>robinioid clade</taxon>
        <taxon>Loteae</taxon>
        <taxon>Lotus</taxon>
    </lineage>
</organism>
<dbReference type="KEGG" id="lja:130732600"/>
<dbReference type="Pfam" id="PF14009">
    <property type="entry name" value="PADRE"/>
    <property type="match status" value="1"/>
</dbReference>
<dbReference type="PANTHER" id="PTHR33148">
    <property type="entry name" value="PLASTID MOVEMENT IMPAIRED PROTEIN-RELATED"/>
    <property type="match status" value="1"/>
</dbReference>
<accession>I3T4T7</accession>
<dbReference type="OMA" id="HEMVYRT"/>
<dbReference type="RefSeq" id="XP_057440594.1">
    <property type="nucleotide sequence ID" value="XM_057584611.1"/>
</dbReference>
<evidence type="ECO:0000313" key="1">
    <source>
        <dbReference type="EMBL" id="AFK47529.1"/>
    </source>
</evidence>
<dbReference type="PANTHER" id="PTHR33148:SF46">
    <property type="entry name" value="EMB|CAB85509.1"/>
    <property type="match status" value="1"/>
</dbReference>
<dbReference type="GeneID" id="130732600"/>
<protein>
    <submittedName>
        <fullName evidence="1">Uncharacterized protein</fullName>
    </submittedName>
</protein>
<sequence length="164" mass="18149">MGNCLVLLQENVVRVMKTDGKILEYKALIKVEQVLADFSGHAVSDSQTGLRHLQPNTKLLGGQLYYLVTLPSPPPSPSKARKKVRFAEPEVQDVQKSSVVRIKLVLSKQQLHDMLQDGGFSVNKMLSLAQGEKGEDGGEDLLKRREDDVSQGWKPVLESIAEVN</sequence>
<dbReference type="InterPro" id="IPR025322">
    <property type="entry name" value="PADRE_dom"/>
</dbReference>
<dbReference type="AlphaFoldDB" id="I3T4T7"/>
<dbReference type="EMBL" id="BT147735">
    <property type="protein sequence ID" value="AFK47529.1"/>
    <property type="molecule type" value="mRNA"/>
</dbReference>